<dbReference type="SUPFAM" id="SSF48403">
    <property type="entry name" value="Ankyrin repeat"/>
    <property type="match status" value="1"/>
</dbReference>
<dbReference type="PROSITE" id="PS50297">
    <property type="entry name" value="ANK_REP_REGION"/>
    <property type="match status" value="1"/>
</dbReference>
<dbReference type="InParanoid" id="A9VE71"/>
<dbReference type="STRING" id="81824.A9VE71"/>
<dbReference type="Proteomes" id="UP000001357">
    <property type="component" value="Unassembled WGS sequence"/>
</dbReference>
<keyword evidence="1" id="KW-0040">ANK repeat</keyword>
<dbReference type="EMBL" id="CH991596">
    <property type="protein sequence ID" value="EDQ84163.1"/>
    <property type="molecule type" value="Genomic_DNA"/>
</dbReference>
<reference evidence="2 3" key="1">
    <citation type="journal article" date="2008" name="Nature">
        <title>The genome of the choanoflagellate Monosiga brevicollis and the origin of metazoans.</title>
        <authorList>
            <consortium name="JGI Sequencing"/>
            <person name="King N."/>
            <person name="Westbrook M.J."/>
            <person name="Young S.L."/>
            <person name="Kuo A."/>
            <person name="Abedin M."/>
            <person name="Chapman J."/>
            <person name="Fairclough S."/>
            <person name="Hellsten U."/>
            <person name="Isogai Y."/>
            <person name="Letunic I."/>
            <person name="Marr M."/>
            <person name="Pincus D."/>
            <person name="Putnam N."/>
            <person name="Rokas A."/>
            <person name="Wright K.J."/>
            <person name="Zuzow R."/>
            <person name="Dirks W."/>
            <person name="Good M."/>
            <person name="Goodstein D."/>
            <person name="Lemons D."/>
            <person name="Li W."/>
            <person name="Lyons J.B."/>
            <person name="Morris A."/>
            <person name="Nichols S."/>
            <person name="Richter D.J."/>
            <person name="Salamov A."/>
            <person name="Bork P."/>
            <person name="Lim W.A."/>
            <person name="Manning G."/>
            <person name="Miller W.T."/>
            <person name="McGinnis W."/>
            <person name="Shapiro H."/>
            <person name="Tjian R."/>
            <person name="Grigoriev I.V."/>
            <person name="Rokhsar D."/>
        </authorList>
    </citation>
    <scope>NUCLEOTIDE SEQUENCE [LARGE SCALE GENOMIC DNA]</scope>
    <source>
        <strain evidence="3">MX1 / ATCC 50154</strain>
    </source>
</reference>
<evidence type="ECO:0000313" key="2">
    <source>
        <dbReference type="EMBL" id="EDQ84163.1"/>
    </source>
</evidence>
<evidence type="ECO:0000256" key="1">
    <source>
        <dbReference type="PROSITE-ProRule" id="PRU00023"/>
    </source>
</evidence>
<dbReference type="PANTHER" id="PTHR22677:SF4">
    <property type="entry name" value="USHER SYNDROME TYPE-1G PROTEIN-LIKE PROTEIN"/>
    <property type="match status" value="1"/>
</dbReference>
<name>A9VE71_MONBE</name>
<organism evidence="2 3">
    <name type="scientific">Monosiga brevicollis</name>
    <name type="common">Choanoflagellate</name>
    <dbReference type="NCBI Taxonomy" id="81824"/>
    <lineage>
        <taxon>Eukaryota</taxon>
        <taxon>Choanoflagellata</taxon>
        <taxon>Craspedida</taxon>
        <taxon>Salpingoecidae</taxon>
        <taxon>Monosiga</taxon>
    </lineage>
</organism>
<dbReference type="PROSITE" id="PS50088">
    <property type="entry name" value="ANK_REPEAT"/>
    <property type="match status" value="1"/>
</dbReference>
<dbReference type="RefSeq" id="XP_001751017.1">
    <property type="nucleotide sequence ID" value="XM_001750965.1"/>
</dbReference>
<dbReference type="SMART" id="SM00248">
    <property type="entry name" value="ANK"/>
    <property type="match status" value="2"/>
</dbReference>
<dbReference type="InterPro" id="IPR002110">
    <property type="entry name" value="Ankyrin_rpt"/>
</dbReference>
<dbReference type="Pfam" id="PF12796">
    <property type="entry name" value="Ank_2"/>
    <property type="match status" value="1"/>
</dbReference>
<dbReference type="InterPro" id="IPR039323">
    <property type="entry name" value="ANKRD_45/46/60"/>
</dbReference>
<keyword evidence="3" id="KW-1185">Reference proteome</keyword>
<dbReference type="PANTHER" id="PTHR22677">
    <property type="entry name" value="ANKYRIN REPEAT DOMAIN-CONTAINING PROTEIN 60"/>
    <property type="match status" value="1"/>
</dbReference>
<dbReference type="Gene3D" id="1.25.40.20">
    <property type="entry name" value="Ankyrin repeat-containing domain"/>
    <property type="match status" value="1"/>
</dbReference>
<dbReference type="GeneID" id="5896277"/>
<dbReference type="PRINTS" id="PR01415">
    <property type="entry name" value="ANKYRIN"/>
</dbReference>
<dbReference type="KEGG" id="mbr:MONBRDRAFT_13070"/>
<dbReference type="AlphaFoldDB" id="A9VE71"/>
<evidence type="ECO:0000313" key="3">
    <source>
        <dbReference type="Proteomes" id="UP000001357"/>
    </source>
</evidence>
<gene>
    <name evidence="2" type="ORF">MONBRDRAFT_13070</name>
</gene>
<sequence>MAVAERVYALCRAGGAEADVLGALGELGDDVEALRAVAEWHDGRMTVGGGVTTLHYACYHGMTSVVRLFVGVAGANPNCQTEIGRTPLHVACSRGWTDIIQALVVAGADANLVDVVMSRTKDSCVTCG</sequence>
<protein>
    <submittedName>
        <fullName evidence="2">Uncharacterized protein</fullName>
    </submittedName>
</protein>
<feature type="repeat" description="ANK" evidence="1">
    <location>
        <begin position="83"/>
        <end position="115"/>
    </location>
</feature>
<proteinExistence type="predicted"/>
<accession>A9VE71</accession>
<dbReference type="InterPro" id="IPR036770">
    <property type="entry name" value="Ankyrin_rpt-contain_sf"/>
</dbReference>